<protein>
    <submittedName>
        <fullName evidence="11">Putative toll-like receptor, P-loop containing nucleoside triphosphate hydrolase</fullName>
    </submittedName>
</protein>
<dbReference type="Gene3D" id="1.10.10.10">
    <property type="entry name" value="Winged helix-like DNA-binding domain superfamily/Winged helix DNA-binding domain"/>
    <property type="match status" value="1"/>
</dbReference>
<accession>A0A2P6RBU3</accession>
<dbReference type="EMBL" id="PDCK01000041">
    <property type="protein sequence ID" value="PRQ43897.1"/>
    <property type="molecule type" value="Genomic_DNA"/>
</dbReference>
<feature type="domain" description="TIR" evidence="10">
    <location>
        <begin position="101"/>
        <end position="271"/>
    </location>
</feature>
<dbReference type="Gramene" id="PRQ43897">
    <property type="protein sequence ID" value="PRQ43897"/>
    <property type="gene ID" value="RchiOBHm_Chr3g0473291"/>
</dbReference>
<dbReference type="InterPro" id="IPR001611">
    <property type="entry name" value="Leu-rich_rpt"/>
</dbReference>
<evidence type="ECO:0000256" key="3">
    <source>
        <dbReference type="ARBA" id="ARBA00022737"/>
    </source>
</evidence>
<proteinExistence type="inferred from homology"/>
<dbReference type="Gene3D" id="1.10.8.430">
    <property type="entry name" value="Helical domain of apoptotic protease-activating factors"/>
    <property type="match status" value="1"/>
</dbReference>
<dbReference type="InterPro" id="IPR027417">
    <property type="entry name" value="P-loop_NTPase"/>
</dbReference>
<dbReference type="SMR" id="A0A2P6RBU3"/>
<dbReference type="SUPFAM" id="SSF52058">
    <property type="entry name" value="L domain-like"/>
    <property type="match status" value="1"/>
</dbReference>
<dbReference type="Pfam" id="PF01582">
    <property type="entry name" value="TIR"/>
    <property type="match status" value="1"/>
</dbReference>
<dbReference type="Pfam" id="PF23598">
    <property type="entry name" value="LRR_14"/>
    <property type="match status" value="1"/>
</dbReference>
<sequence length="1231" mass="139961">MEFYQYVFEAMNMKMIIVISAVMVQWFGVIACLKWIWKNWILIVVIVTWNVIASLGWIWKSRFSYMVETPEPISEDNQEPVDVDVSASLPSSSAELTDPTWKHDVFLSFRGVDTRKNITFFLNKRLLERGIKTFKDEQNIEVGDVISPTLLTAIEESRLAIIVLSQNYASSSWCLEELGHICKSMKGDESDDNRILPLFYNVHPSDVRHQTSRFGDAFTKLKKSGRHESAKVKQWIDTLTKVAQISGWHSLEFKNDGELLNNIVEAVCKKLPPTESVLKMSLGDFEEFAATKEAIHEVMKALKDGEATTIGVYGMGGVGKTTMVKHVGVQAQEEKLFNKVIMAVVSQKPDLKEIQQEFAETLGFELKKKTESVRARELKKKIMEETRILIILDDIWKGIDFSRIGIPSHNELQKCNSKVLLTTRRLKVCSIMGSHAKIPLKILSEADSWRLFVREAGMSSDKSPNFYDVASEVARECAGLPVALIAVARALRDEGLDRWKEAARRLKSSQPPIREDEKAVFKCIKLSYDFLKDDELKSCFLLCCLFPEDYDIPIEYLVMYGIGKGMFRDLTMLQARESTYSVVQDLEDSSLLLGGRDDGCVRMHDVIRDMAILMTSLSEDGQRFLVKVGCELTNWPEIDAHKGYSAISLMKNKICELPEELVCPNLQILSLRQNANLNDIPKSFFQSKNELRVLDLSNTRISSLPQSIVFLTNLQALYLDYCRNITDTSVIGKLNKLEILSMRGTALKKLSREIEQLTNLRMLDISAAALSLGGSICTIPSKVISKLHKLEELYMQYGFWDWGSKIDGKGEETNIGFDELASLSYLRILKVCILDANCIPKSVKVEPKWVYFDISICSGKSGQGIYNILRSGNNYRSLSLDGTDTTMGTLPDWFVNAVVKKTERLSYEECTGLSNILVEYDRGRLHGLKVLSVINCENLKELMNAITCVPDMRMPVFENLEELYLEELDDLKQLCVGELPPGSLCSLKLLKVHQCRNLEKVLLPSNLLQKLPNLEILNCEESKVDHVFECKGFEPDQTKLREMELRDLDLIRSICNGPAPRRMFQALKQLVIHNCNFQGSLFTFDVAQCLFQLESLVVSECPVLERVIEAKRKTLNNNKTVLPQLKNLCLQYLPMLYKGSATVDFVCPSLETLHLRDCPHLSFPPSSASDYFHSRNPVNEDWSLFLRFKVKASVFRRKNMKKANLSERARPRSRGREHIKKANLSERARPL</sequence>
<keyword evidence="4" id="KW-0547">Nucleotide-binding</keyword>
<keyword evidence="6" id="KW-0067">ATP-binding</keyword>
<dbReference type="OMA" id="MASENYM"/>
<keyword evidence="11" id="KW-0378">Hydrolase</keyword>
<dbReference type="SMART" id="SM00255">
    <property type="entry name" value="TIR"/>
    <property type="match status" value="1"/>
</dbReference>
<dbReference type="Pfam" id="PF00931">
    <property type="entry name" value="NB-ARC"/>
    <property type="match status" value="1"/>
</dbReference>
<evidence type="ECO:0000256" key="5">
    <source>
        <dbReference type="ARBA" id="ARBA00022821"/>
    </source>
</evidence>
<keyword evidence="7" id="KW-0520">NAD</keyword>
<dbReference type="SUPFAM" id="SSF52047">
    <property type="entry name" value="RNI-like"/>
    <property type="match status" value="1"/>
</dbReference>
<dbReference type="Gene3D" id="3.40.50.300">
    <property type="entry name" value="P-loop containing nucleotide triphosphate hydrolases"/>
    <property type="match status" value="1"/>
</dbReference>
<dbReference type="InterPro" id="IPR032675">
    <property type="entry name" value="LRR_dom_sf"/>
</dbReference>
<dbReference type="InterPro" id="IPR042197">
    <property type="entry name" value="Apaf_helical"/>
</dbReference>
<feature type="region of interest" description="Disordered" evidence="8">
    <location>
        <begin position="1202"/>
        <end position="1231"/>
    </location>
</feature>
<keyword evidence="5" id="KW-0611">Plant defense</keyword>
<dbReference type="InterPro" id="IPR057135">
    <property type="entry name" value="At4g27190-like_LRR"/>
</dbReference>
<evidence type="ECO:0000313" key="11">
    <source>
        <dbReference type="EMBL" id="PRQ43897.1"/>
    </source>
</evidence>
<evidence type="ECO:0000256" key="2">
    <source>
        <dbReference type="ARBA" id="ARBA00022614"/>
    </source>
</evidence>
<reference evidence="11 12" key="1">
    <citation type="journal article" date="2018" name="Nat. Genet.">
        <title>The Rosa genome provides new insights in the design of modern roses.</title>
        <authorList>
            <person name="Bendahmane M."/>
        </authorList>
    </citation>
    <scope>NUCLEOTIDE SEQUENCE [LARGE SCALE GENOMIC DNA]</scope>
    <source>
        <strain evidence="12">cv. Old Blush</strain>
    </source>
</reference>
<dbReference type="Pfam" id="PF23247">
    <property type="entry name" value="LRR_RPS2"/>
    <property type="match status" value="1"/>
</dbReference>
<keyword evidence="3" id="KW-0677">Repeat</keyword>
<dbReference type="Proteomes" id="UP000238479">
    <property type="component" value="Chromosome 3"/>
</dbReference>
<name>A0A2P6RBU3_ROSCH</name>
<dbReference type="InterPro" id="IPR036388">
    <property type="entry name" value="WH-like_DNA-bd_sf"/>
</dbReference>
<comment type="caution">
    <text evidence="11">The sequence shown here is derived from an EMBL/GenBank/DDBJ whole genome shotgun (WGS) entry which is preliminary data.</text>
</comment>
<evidence type="ECO:0000256" key="1">
    <source>
        <dbReference type="ARBA" id="ARBA00008894"/>
    </source>
</evidence>
<dbReference type="FunFam" id="3.40.50.10140:FF:000007">
    <property type="entry name" value="Disease resistance protein (TIR-NBS-LRR class)"/>
    <property type="match status" value="1"/>
</dbReference>
<evidence type="ECO:0000256" key="9">
    <source>
        <dbReference type="SAM" id="Phobius"/>
    </source>
</evidence>
<dbReference type="PANTHER" id="PTHR33463:SF203">
    <property type="entry name" value="AAA+ ATPASE DOMAIN-CONTAINING PROTEIN"/>
    <property type="match status" value="1"/>
</dbReference>
<evidence type="ECO:0000256" key="8">
    <source>
        <dbReference type="SAM" id="MobiDB-lite"/>
    </source>
</evidence>
<dbReference type="GO" id="GO:0005524">
    <property type="term" value="F:ATP binding"/>
    <property type="evidence" value="ECO:0007669"/>
    <property type="project" value="UniProtKB-KW"/>
</dbReference>
<dbReference type="SUPFAM" id="SSF52540">
    <property type="entry name" value="P-loop containing nucleoside triphosphate hydrolases"/>
    <property type="match status" value="1"/>
</dbReference>
<dbReference type="PROSITE" id="PS50104">
    <property type="entry name" value="TIR"/>
    <property type="match status" value="1"/>
</dbReference>
<dbReference type="OrthoDB" id="4691307at2759"/>
<dbReference type="InterPro" id="IPR055414">
    <property type="entry name" value="LRR_R13L4/SHOC2-like"/>
</dbReference>
<dbReference type="InterPro" id="IPR002182">
    <property type="entry name" value="NB-ARC"/>
</dbReference>
<feature type="transmembrane region" description="Helical" evidence="9">
    <location>
        <begin position="40"/>
        <end position="59"/>
    </location>
</feature>
<dbReference type="Gene3D" id="3.80.10.10">
    <property type="entry name" value="Ribonuclease Inhibitor"/>
    <property type="match status" value="3"/>
</dbReference>
<dbReference type="SUPFAM" id="SSF52200">
    <property type="entry name" value="Toll/Interleukin receptor TIR domain"/>
    <property type="match status" value="1"/>
</dbReference>
<keyword evidence="9" id="KW-1133">Transmembrane helix</keyword>
<dbReference type="GO" id="GO:0006952">
    <property type="term" value="P:defense response"/>
    <property type="evidence" value="ECO:0007669"/>
    <property type="project" value="UniProtKB-KW"/>
</dbReference>
<dbReference type="FunFam" id="3.40.50.300:FF:001091">
    <property type="entry name" value="Probable disease resistance protein At1g61300"/>
    <property type="match status" value="1"/>
</dbReference>
<keyword evidence="2" id="KW-0433">Leucine-rich repeat</keyword>
<evidence type="ECO:0000256" key="6">
    <source>
        <dbReference type="ARBA" id="ARBA00022840"/>
    </source>
</evidence>
<dbReference type="AlphaFoldDB" id="A0A2P6RBU3"/>
<dbReference type="InterPro" id="IPR035897">
    <property type="entry name" value="Toll_tir_struct_dom_sf"/>
</dbReference>
<keyword evidence="11" id="KW-0675">Receptor</keyword>
<keyword evidence="9" id="KW-0812">Transmembrane</keyword>
<dbReference type="InterPro" id="IPR000157">
    <property type="entry name" value="TIR_dom"/>
</dbReference>
<keyword evidence="12" id="KW-1185">Reference proteome</keyword>
<evidence type="ECO:0000256" key="7">
    <source>
        <dbReference type="ARBA" id="ARBA00023027"/>
    </source>
</evidence>
<feature type="transmembrane region" description="Helical" evidence="9">
    <location>
        <begin position="15"/>
        <end position="33"/>
    </location>
</feature>
<comment type="similarity">
    <text evidence="1">Belongs to the disease resistance NB-LRR family.</text>
</comment>
<keyword evidence="9" id="KW-0472">Membrane</keyword>
<dbReference type="GO" id="GO:0016787">
    <property type="term" value="F:hydrolase activity"/>
    <property type="evidence" value="ECO:0007669"/>
    <property type="project" value="UniProtKB-KW"/>
</dbReference>
<dbReference type="Gene3D" id="3.40.50.10140">
    <property type="entry name" value="Toll/interleukin-1 receptor homology (TIR) domain"/>
    <property type="match status" value="1"/>
</dbReference>
<organism evidence="11 12">
    <name type="scientific">Rosa chinensis</name>
    <name type="common">China rose</name>
    <dbReference type="NCBI Taxonomy" id="74649"/>
    <lineage>
        <taxon>Eukaryota</taxon>
        <taxon>Viridiplantae</taxon>
        <taxon>Streptophyta</taxon>
        <taxon>Embryophyta</taxon>
        <taxon>Tracheophyta</taxon>
        <taxon>Spermatophyta</taxon>
        <taxon>Magnoliopsida</taxon>
        <taxon>eudicotyledons</taxon>
        <taxon>Gunneridae</taxon>
        <taxon>Pentapetalae</taxon>
        <taxon>rosids</taxon>
        <taxon>fabids</taxon>
        <taxon>Rosales</taxon>
        <taxon>Rosaceae</taxon>
        <taxon>Rosoideae</taxon>
        <taxon>Rosoideae incertae sedis</taxon>
        <taxon>Rosa</taxon>
    </lineage>
</organism>
<dbReference type="GO" id="GO:0007165">
    <property type="term" value="P:signal transduction"/>
    <property type="evidence" value="ECO:0007669"/>
    <property type="project" value="InterPro"/>
</dbReference>
<dbReference type="PRINTS" id="PR00364">
    <property type="entry name" value="DISEASERSIST"/>
</dbReference>
<evidence type="ECO:0000256" key="4">
    <source>
        <dbReference type="ARBA" id="ARBA00022741"/>
    </source>
</evidence>
<dbReference type="PROSITE" id="PS51450">
    <property type="entry name" value="LRR"/>
    <property type="match status" value="2"/>
</dbReference>
<dbReference type="InterPro" id="IPR050905">
    <property type="entry name" value="Plant_NBS-LRR"/>
</dbReference>
<dbReference type="PANTHER" id="PTHR33463">
    <property type="entry name" value="NB-ARC DOMAIN-CONTAINING PROTEIN-RELATED"/>
    <property type="match status" value="1"/>
</dbReference>
<dbReference type="GO" id="GO:0043531">
    <property type="term" value="F:ADP binding"/>
    <property type="evidence" value="ECO:0007669"/>
    <property type="project" value="InterPro"/>
</dbReference>
<evidence type="ECO:0000313" key="12">
    <source>
        <dbReference type="Proteomes" id="UP000238479"/>
    </source>
</evidence>
<feature type="compositionally biased region" description="Basic and acidic residues" evidence="8">
    <location>
        <begin position="1204"/>
        <end position="1216"/>
    </location>
</feature>
<gene>
    <name evidence="11" type="ORF">RchiOBHm_Chr3g0473291</name>
</gene>
<evidence type="ECO:0000259" key="10">
    <source>
        <dbReference type="PROSITE" id="PS50104"/>
    </source>
</evidence>